<dbReference type="EMBL" id="VDUW01000003">
    <property type="protein sequence ID" value="TXL65883.1"/>
    <property type="molecule type" value="Genomic_DNA"/>
</dbReference>
<proteinExistence type="predicted"/>
<dbReference type="OrthoDB" id="2973044at2"/>
<gene>
    <name evidence="1" type="ORF">FHP05_06350</name>
</gene>
<dbReference type="Proteomes" id="UP000321574">
    <property type="component" value="Unassembled WGS sequence"/>
</dbReference>
<reference evidence="1 2" key="1">
    <citation type="submission" date="2019-06" db="EMBL/GenBank/DDBJ databases">
        <title>Cerasibacillus sp. nov., isolated from maize field.</title>
        <authorList>
            <person name="Lin S.-Y."/>
            <person name="Tsai C.-F."/>
            <person name="Young C.-C."/>
        </authorList>
    </citation>
    <scope>NUCLEOTIDE SEQUENCE [LARGE SCALE GENOMIC DNA]</scope>
    <source>
        <strain evidence="1 2">CC-CFT480</strain>
    </source>
</reference>
<name>A0A5C8NY28_9BACI</name>
<protein>
    <submittedName>
        <fullName evidence="1">Uncharacterized protein</fullName>
    </submittedName>
</protein>
<keyword evidence="2" id="KW-1185">Reference proteome</keyword>
<accession>A0A5C8NY28</accession>
<comment type="caution">
    <text evidence="1">The sequence shown here is derived from an EMBL/GenBank/DDBJ whole genome shotgun (WGS) entry which is preliminary data.</text>
</comment>
<evidence type="ECO:0000313" key="2">
    <source>
        <dbReference type="Proteomes" id="UP000321574"/>
    </source>
</evidence>
<sequence length="93" mass="11397">MAGILLDIFNLFVYLPFLKVDEEEIGKNIRHLKKQDWFQNYLQHEEFRNIIIHDKDVRQLIGKFNEKKLRLPAYQLKCQRKLRNMIIKKLEEV</sequence>
<organism evidence="1 2">
    <name type="scientific">Cerasibacillus terrae</name>
    <dbReference type="NCBI Taxonomy" id="2498845"/>
    <lineage>
        <taxon>Bacteria</taxon>
        <taxon>Bacillati</taxon>
        <taxon>Bacillota</taxon>
        <taxon>Bacilli</taxon>
        <taxon>Bacillales</taxon>
        <taxon>Bacillaceae</taxon>
        <taxon>Cerasibacillus</taxon>
    </lineage>
</organism>
<dbReference type="AlphaFoldDB" id="A0A5C8NY28"/>
<evidence type="ECO:0000313" key="1">
    <source>
        <dbReference type="EMBL" id="TXL65883.1"/>
    </source>
</evidence>